<protein>
    <recommendedName>
        <fullName evidence="1">Bulb-type lectin domain-containing protein</fullName>
    </recommendedName>
</protein>
<dbReference type="Proteomes" id="UP001420932">
    <property type="component" value="Unassembled WGS sequence"/>
</dbReference>
<proteinExistence type="predicted"/>
<reference evidence="2 3" key="1">
    <citation type="submission" date="2024-01" db="EMBL/GenBank/DDBJ databases">
        <title>Genome assemblies of Stephania.</title>
        <authorList>
            <person name="Yang L."/>
        </authorList>
    </citation>
    <scope>NUCLEOTIDE SEQUENCE [LARGE SCALE GENOMIC DNA]</scope>
    <source>
        <strain evidence="2">YNDBR</strain>
        <tissue evidence="2">Leaf</tissue>
    </source>
</reference>
<accession>A0AAP0KFW7</accession>
<name>A0AAP0KFW7_9MAGN</name>
<organism evidence="2 3">
    <name type="scientific">Stephania yunnanensis</name>
    <dbReference type="NCBI Taxonomy" id="152371"/>
    <lineage>
        <taxon>Eukaryota</taxon>
        <taxon>Viridiplantae</taxon>
        <taxon>Streptophyta</taxon>
        <taxon>Embryophyta</taxon>
        <taxon>Tracheophyta</taxon>
        <taxon>Spermatophyta</taxon>
        <taxon>Magnoliopsida</taxon>
        <taxon>Ranunculales</taxon>
        <taxon>Menispermaceae</taxon>
        <taxon>Menispermoideae</taxon>
        <taxon>Cissampelideae</taxon>
        <taxon>Stephania</taxon>
    </lineage>
</organism>
<comment type="caution">
    <text evidence="2">The sequence shown here is derived from an EMBL/GenBank/DDBJ whole genome shotgun (WGS) entry which is preliminary data.</text>
</comment>
<dbReference type="SMART" id="SM00108">
    <property type="entry name" value="B_lectin"/>
    <property type="match status" value="1"/>
</dbReference>
<dbReference type="InterPro" id="IPR001480">
    <property type="entry name" value="Bulb-type_lectin_dom"/>
</dbReference>
<dbReference type="InterPro" id="IPR036426">
    <property type="entry name" value="Bulb-type_lectin_dom_sf"/>
</dbReference>
<dbReference type="PROSITE" id="PS50927">
    <property type="entry name" value="BULB_LECTIN"/>
    <property type="match status" value="1"/>
</dbReference>
<dbReference type="SUPFAM" id="SSF51110">
    <property type="entry name" value="alpha-D-mannose-specific plant lectins"/>
    <property type="match status" value="1"/>
</dbReference>
<evidence type="ECO:0000313" key="2">
    <source>
        <dbReference type="EMBL" id="KAK9150527.1"/>
    </source>
</evidence>
<gene>
    <name evidence="2" type="ORF">Syun_008836</name>
</gene>
<evidence type="ECO:0000259" key="1">
    <source>
        <dbReference type="PROSITE" id="PS50927"/>
    </source>
</evidence>
<dbReference type="AlphaFoldDB" id="A0AAP0KFW7"/>
<dbReference type="EMBL" id="JBBNAF010000004">
    <property type="protein sequence ID" value="KAK9150527.1"/>
    <property type="molecule type" value="Genomic_DNA"/>
</dbReference>
<keyword evidence="3" id="KW-1185">Reference proteome</keyword>
<feature type="domain" description="Bulb-type lectin" evidence="1">
    <location>
        <begin position="36"/>
        <end position="157"/>
    </location>
</feature>
<dbReference type="Gene3D" id="2.90.10.30">
    <property type="match status" value="1"/>
</dbReference>
<evidence type="ECO:0000313" key="3">
    <source>
        <dbReference type="Proteomes" id="UP001420932"/>
    </source>
</evidence>
<sequence length="157" mass="17923">MKIDLKTINKKHLGQDIQVQFDKKLDFVINLYVSQSHTFKYTNQCNFGEYITEYNAKYRLLDIYASIFTLCFYNTTPNAFTLGSLMGNPNSESILRWVWATNRNRPIPENATLTFSCNNNLILANANGRVARQTNTANKGVVGLKHLNNGDFVLYNA</sequence>